<accession>A0A0S3T4K1</accession>
<dbReference type="AlphaFoldDB" id="A0A0S3T4K1"/>
<dbReference type="EMBL" id="AP015043">
    <property type="protein sequence ID" value="BAT99909.1"/>
    <property type="molecule type" value="Genomic_DNA"/>
</dbReference>
<protein>
    <submittedName>
        <fullName evidence="1">Uncharacterized protein</fullName>
    </submittedName>
</protein>
<sequence>MLNLFLGGLKSQTKLMLDASAGGNIRWKTPEDAHELIENMAANDNEVQSERAQFQQKGVLQLQTQDALLA</sequence>
<organism evidence="1 2">
    <name type="scientific">Vigna angularis var. angularis</name>
    <dbReference type="NCBI Taxonomy" id="157739"/>
    <lineage>
        <taxon>Eukaryota</taxon>
        <taxon>Viridiplantae</taxon>
        <taxon>Streptophyta</taxon>
        <taxon>Embryophyta</taxon>
        <taxon>Tracheophyta</taxon>
        <taxon>Spermatophyta</taxon>
        <taxon>Magnoliopsida</taxon>
        <taxon>eudicotyledons</taxon>
        <taxon>Gunneridae</taxon>
        <taxon>Pentapetalae</taxon>
        <taxon>rosids</taxon>
        <taxon>fabids</taxon>
        <taxon>Fabales</taxon>
        <taxon>Fabaceae</taxon>
        <taxon>Papilionoideae</taxon>
        <taxon>50 kb inversion clade</taxon>
        <taxon>NPAAA clade</taxon>
        <taxon>indigoferoid/millettioid clade</taxon>
        <taxon>Phaseoleae</taxon>
        <taxon>Vigna</taxon>
    </lineage>
</organism>
<evidence type="ECO:0000313" key="1">
    <source>
        <dbReference type="EMBL" id="BAT99909.1"/>
    </source>
</evidence>
<gene>
    <name evidence="1" type="primary">Vigan.10G145200</name>
    <name evidence="1" type="ORF">VIGAN_10145200</name>
</gene>
<keyword evidence="2" id="KW-1185">Reference proteome</keyword>
<reference evidence="1 2" key="1">
    <citation type="journal article" date="2015" name="Sci. Rep.">
        <title>The power of single molecule real-time sequencing technology in the de novo assembly of a eukaryotic genome.</title>
        <authorList>
            <person name="Sakai H."/>
            <person name="Naito K."/>
            <person name="Ogiso-Tanaka E."/>
            <person name="Takahashi Y."/>
            <person name="Iseki K."/>
            <person name="Muto C."/>
            <person name="Satou K."/>
            <person name="Teruya K."/>
            <person name="Shiroma A."/>
            <person name="Shimoji M."/>
            <person name="Hirano T."/>
            <person name="Itoh T."/>
            <person name="Kaga A."/>
            <person name="Tomooka N."/>
        </authorList>
    </citation>
    <scope>NUCLEOTIDE SEQUENCE [LARGE SCALE GENOMIC DNA]</scope>
    <source>
        <strain evidence="2">cv. Shumari</strain>
    </source>
</reference>
<dbReference type="Proteomes" id="UP000291084">
    <property type="component" value="Chromosome 10"/>
</dbReference>
<evidence type="ECO:0000313" key="2">
    <source>
        <dbReference type="Proteomes" id="UP000291084"/>
    </source>
</evidence>
<proteinExistence type="predicted"/>
<dbReference type="OrthoDB" id="1431496at2759"/>
<name>A0A0S3T4K1_PHAAN</name>